<dbReference type="PROSITE" id="PS51163">
    <property type="entry name" value="YRDC"/>
    <property type="match status" value="1"/>
</dbReference>
<evidence type="ECO:0000313" key="14">
    <source>
        <dbReference type="Proteomes" id="UP000002315"/>
    </source>
</evidence>
<dbReference type="InterPro" id="IPR006070">
    <property type="entry name" value="Sua5-like_dom"/>
</dbReference>
<evidence type="ECO:0000259" key="12">
    <source>
        <dbReference type="PROSITE" id="PS51163"/>
    </source>
</evidence>
<dbReference type="SUPFAM" id="SSF55821">
    <property type="entry name" value="YrdC/RibB"/>
    <property type="match status" value="1"/>
</dbReference>
<dbReference type="GO" id="GO:0005524">
    <property type="term" value="F:ATP binding"/>
    <property type="evidence" value="ECO:0007669"/>
    <property type="project" value="UniProtKB-KW"/>
</dbReference>
<comment type="catalytic activity">
    <reaction evidence="11">
        <text>L-threonine + hydrogencarbonate + ATP = L-threonylcarbamoyladenylate + diphosphate + H2O</text>
        <dbReference type="Rhea" id="RHEA:36407"/>
        <dbReference type="ChEBI" id="CHEBI:15377"/>
        <dbReference type="ChEBI" id="CHEBI:17544"/>
        <dbReference type="ChEBI" id="CHEBI:30616"/>
        <dbReference type="ChEBI" id="CHEBI:33019"/>
        <dbReference type="ChEBI" id="CHEBI:57926"/>
        <dbReference type="ChEBI" id="CHEBI:73682"/>
        <dbReference type="EC" id="2.7.7.87"/>
    </reaction>
</comment>
<dbReference type="Pfam" id="PF01300">
    <property type="entry name" value="Sua5_yciO_yrdC"/>
    <property type="match status" value="1"/>
</dbReference>
<evidence type="ECO:0000256" key="9">
    <source>
        <dbReference type="ARBA" id="ARBA00022840"/>
    </source>
</evidence>
<dbReference type="Gene3D" id="3.90.870.10">
    <property type="entry name" value="DHBP synthase"/>
    <property type="match status" value="1"/>
</dbReference>
<dbReference type="Proteomes" id="UP000002315">
    <property type="component" value="Chromosome"/>
</dbReference>
<evidence type="ECO:0000313" key="13">
    <source>
        <dbReference type="EMBL" id="ADP77922.1"/>
    </source>
</evidence>
<dbReference type="HOGENOM" id="CLU_031397_3_2_2"/>
<evidence type="ECO:0000256" key="2">
    <source>
        <dbReference type="ARBA" id="ARBA00007663"/>
    </source>
</evidence>
<evidence type="ECO:0000256" key="1">
    <source>
        <dbReference type="ARBA" id="ARBA00004496"/>
    </source>
</evidence>
<dbReference type="PANTHER" id="PTHR17490">
    <property type="entry name" value="SUA5"/>
    <property type="match status" value="1"/>
</dbReference>
<dbReference type="KEGG" id="mfv:Mfer_1131"/>
<sequence length="196" mass="22071">MKIIKLDPYNPKTKVLNKVRRMLAEGKVIIYPTDTLYGLGANAFDEDAIKKVYSIKKRSFDKPISICVPNMRWIRKVAYLNDKQKEKISKLLPGPYTIILEKKDIIPDVLTAGKKKVGIRIPKSKISIELAKEFPITATSANISGRETPPTVKEIIKQLKNVDLAIDVGPLRGEPSTVIDFTTDPPKIIRGYFHTI</sequence>
<reference evidence="13 14" key="1">
    <citation type="journal article" date="2010" name="Stand. Genomic Sci.">
        <title>Complete genome sequence of Methanothermus fervidus type strain (V24S).</title>
        <authorList>
            <person name="Anderson I."/>
            <person name="Djao O.D."/>
            <person name="Misra M."/>
            <person name="Chertkov O."/>
            <person name="Nolan M."/>
            <person name="Lucas S."/>
            <person name="Lapidus A."/>
            <person name="Del Rio T.G."/>
            <person name="Tice H."/>
            <person name="Cheng J.F."/>
            <person name="Tapia R."/>
            <person name="Han C."/>
            <person name="Goodwin L."/>
            <person name="Pitluck S."/>
            <person name="Liolios K."/>
            <person name="Ivanova N."/>
            <person name="Mavromatis K."/>
            <person name="Mikhailova N."/>
            <person name="Pati A."/>
            <person name="Brambilla E."/>
            <person name="Chen A."/>
            <person name="Palaniappan K."/>
            <person name="Land M."/>
            <person name="Hauser L."/>
            <person name="Chang Y.J."/>
            <person name="Jeffries C.D."/>
            <person name="Sikorski J."/>
            <person name="Spring S."/>
            <person name="Rohde M."/>
            <person name="Eichinger K."/>
            <person name="Huber H."/>
            <person name="Wirth R."/>
            <person name="Goker M."/>
            <person name="Detter J.C."/>
            <person name="Woyke T."/>
            <person name="Bristow J."/>
            <person name="Eisen J.A."/>
            <person name="Markowitz V."/>
            <person name="Hugenholtz P."/>
            <person name="Klenk H.P."/>
            <person name="Kyrpides N.C."/>
        </authorList>
    </citation>
    <scope>NUCLEOTIDE SEQUENCE [LARGE SCALE GENOMIC DNA]</scope>
    <source>
        <strain evidence="14">ATCC 43054 / DSM 2088 / JCM 10308 / V24 S</strain>
    </source>
</reference>
<dbReference type="GO" id="GO:0000049">
    <property type="term" value="F:tRNA binding"/>
    <property type="evidence" value="ECO:0007669"/>
    <property type="project" value="TreeGrafter"/>
</dbReference>
<dbReference type="GO" id="GO:0008033">
    <property type="term" value="P:tRNA processing"/>
    <property type="evidence" value="ECO:0007669"/>
    <property type="project" value="UniProtKB-KW"/>
</dbReference>
<proteinExistence type="inferred from homology"/>
<gene>
    <name evidence="13" type="ordered locus">Mfer_1131</name>
</gene>
<dbReference type="STRING" id="523846.Mfer_1131"/>
<keyword evidence="7" id="KW-0548">Nucleotidyltransferase</keyword>
<dbReference type="NCBIfam" id="TIGR00057">
    <property type="entry name" value="L-threonylcarbamoyladenylate synthase"/>
    <property type="match status" value="1"/>
</dbReference>
<keyword evidence="14" id="KW-1185">Reference proteome</keyword>
<dbReference type="EMBL" id="CP002278">
    <property type="protein sequence ID" value="ADP77922.1"/>
    <property type="molecule type" value="Genomic_DNA"/>
</dbReference>
<protein>
    <recommendedName>
        <fullName evidence="10">L-threonylcarbamoyladenylate synthase</fullName>
        <ecNumber evidence="3">2.7.7.87</ecNumber>
    </recommendedName>
    <alternativeName>
        <fullName evidence="10">L-threonylcarbamoyladenylate synthase</fullName>
    </alternativeName>
</protein>
<dbReference type="GO" id="GO:0003725">
    <property type="term" value="F:double-stranded RNA binding"/>
    <property type="evidence" value="ECO:0007669"/>
    <property type="project" value="InterPro"/>
</dbReference>
<comment type="similarity">
    <text evidence="2">Belongs to the SUA5 family.</text>
</comment>
<name>E3GWF7_METFV</name>
<dbReference type="InterPro" id="IPR050156">
    <property type="entry name" value="TC-AMP_synthase_SUA5"/>
</dbReference>
<evidence type="ECO:0000256" key="11">
    <source>
        <dbReference type="ARBA" id="ARBA00048366"/>
    </source>
</evidence>
<keyword evidence="9" id="KW-0067">ATP-binding</keyword>
<evidence type="ECO:0000256" key="7">
    <source>
        <dbReference type="ARBA" id="ARBA00022695"/>
    </source>
</evidence>
<feature type="domain" description="YrdC-like" evidence="12">
    <location>
        <begin position="13"/>
        <end position="194"/>
    </location>
</feature>
<dbReference type="InterPro" id="IPR017945">
    <property type="entry name" value="DHBP_synth_RibB-like_a/b_dom"/>
</dbReference>
<dbReference type="AlphaFoldDB" id="E3GWF7"/>
<evidence type="ECO:0000256" key="3">
    <source>
        <dbReference type="ARBA" id="ARBA00012584"/>
    </source>
</evidence>
<comment type="subcellular location">
    <subcellularLocation>
        <location evidence="1">Cytoplasm</location>
    </subcellularLocation>
</comment>
<evidence type="ECO:0000256" key="8">
    <source>
        <dbReference type="ARBA" id="ARBA00022741"/>
    </source>
</evidence>
<dbReference type="EC" id="2.7.7.87" evidence="3"/>
<keyword evidence="8" id="KW-0547">Nucleotide-binding</keyword>
<dbReference type="OrthoDB" id="39992at2157"/>
<dbReference type="GO" id="GO:0061710">
    <property type="term" value="F:L-threonylcarbamoyladenylate synthase"/>
    <property type="evidence" value="ECO:0007669"/>
    <property type="project" value="UniProtKB-EC"/>
</dbReference>
<evidence type="ECO:0000256" key="5">
    <source>
        <dbReference type="ARBA" id="ARBA00022679"/>
    </source>
</evidence>
<keyword evidence="6" id="KW-0819">tRNA processing</keyword>
<keyword evidence="5" id="KW-0808">Transferase</keyword>
<evidence type="ECO:0000256" key="10">
    <source>
        <dbReference type="ARBA" id="ARBA00029774"/>
    </source>
</evidence>
<dbReference type="PANTHER" id="PTHR17490:SF16">
    <property type="entry name" value="THREONYLCARBAMOYL-AMP SYNTHASE"/>
    <property type="match status" value="1"/>
</dbReference>
<evidence type="ECO:0000256" key="4">
    <source>
        <dbReference type="ARBA" id="ARBA00022490"/>
    </source>
</evidence>
<dbReference type="GO" id="GO:0005737">
    <property type="term" value="C:cytoplasm"/>
    <property type="evidence" value="ECO:0007669"/>
    <property type="project" value="UniProtKB-SubCell"/>
</dbReference>
<accession>E3GWF7</accession>
<keyword evidence="4" id="KW-0963">Cytoplasm</keyword>
<organism evidence="13 14">
    <name type="scientific">Methanothermus fervidus (strain ATCC 43054 / DSM 2088 / JCM 10308 / V24 S)</name>
    <dbReference type="NCBI Taxonomy" id="523846"/>
    <lineage>
        <taxon>Archaea</taxon>
        <taxon>Methanobacteriati</taxon>
        <taxon>Methanobacteriota</taxon>
        <taxon>Methanomada group</taxon>
        <taxon>Methanobacteria</taxon>
        <taxon>Methanobacteriales</taxon>
        <taxon>Methanothermaceae</taxon>
        <taxon>Methanothermus</taxon>
    </lineage>
</organism>
<evidence type="ECO:0000256" key="6">
    <source>
        <dbReference type="ARBA" id="ARBA00022694"/>
    </source>
</evidence>
<dbReference type="GO" id="GO:0006450">
    <property type="term" value="P:regulation of translational fidelity"/>
    <property type="evidence" value="ECO:0007669"/>
    <property type="project" value="TreeGrafter"/>
</dbReference>